<evidence type="ECO:0000256" key="6">
    <source>
        <dbReference type="ARBA" id="ARBA00023136"/>
    </source>
</evidence>
<dbReference type="EMBL" id="NSLY01000010">
    <property type="protein sequence ID" value="PDP60483.1"/>
    <property type="molecule type" value="Genomic_DNA"/>
</dbReference>
<evidence type="ECO:0000313" key="8">
    <source>
        <dbReference type="EMBL" id="PDP60483.1"/>
    </source>
</evidence>
<dbReference type="EMBL" id="PGGD01000001">
    <property type="protein sequence ID" value="PJF00485.1"/>
    <property type="molecule type" value="Genomic_DNA"/>
</dbReference>
<dbReference type="RefSeq" id="WP_006948574.1">
    <property type="nucleotide sequence ID" value="NZ_NSLY01000010.1"/>
</dbReference>
<evidence type="ECO:0000256" key="1">
    <source>
        <dbReference type="ARBA" id="ARBA00004651"/>
    </source>
</evidence>
<comment type="similarity">
    <text evidence="2 7">Belongs to the UPF0114 family.</text>
</comment>
<comment type="caution">
    <text evidence="8">The sequence shown here is derived from an EMBL/GenBank/DDBJ whole genome shotgun (WGS) entry which is preliminary data.</text>
</comment>
<organism evidence="8 11">
    <name type="scientific">Prevotella intermedia</name>
    <dbReference type="NCBI Taxonomy" id="28131"/>
    <lineage>
        <taxon>Bacteria</taxon>
        <taxon>Pseudomonadati</taxon>
        <taxon>Bacteroidota</taxon>
        <taxon>Bacteroidia</taxon>
        <taxon>Bacteroidales</taxon>
        <taxon>Prevotellaceae</taxon>
        <taxon>Prevotella</taxon>
    </lineage>
</organism>
<dbReference type="Pfam" id="PF03350">
    <property type="entry name" value="UPF0114"/>
    <property type="match status" value="1"/>
</dbReference>
<protein>
    <recommendedName>
        <fullName evidence="7">UPF0114 protein CLI71_04930</fullName>
    </recommendedName>
</protein>
<evidence type="ECO:0000313" key="11">
    <source>
        <dbReference type="Proteomes" id="UP000219058"/>
    </source>
</evidence>
<evidence type="ECO:0000256" key="4">
    <source>
        <dbReference type="ARBA" id="ARBA00022692"/>
    </source>
</evidence>
<name>A0A2A6EG13_PREIN</name>
<dbReference type="GO" id="GO:0005886">
    <property type="term" value="C:plasma membrane"/>
    <property type="evidence" value="ECO:0007669"/>
    <property type="project" value="UniProtKB-SubCell"/>
</dbReference>
<dbReference type="PANTHER" id="PTHR38596">
    <property type="entry name" value="UPF0114 PROTEIN YQHA"/>
    <property type="match status" value="1"/>
</dbReference>
<dbReference type="InterPro" id="IPR020761">
    <property type="entry name" value="UPF0114_bac"/>
</dbReference>
<dbReference type="InterPro" id="IPR005134">
    <property type="entry name" value="UPF0114"/>
</dbReference>
<keyword evidence="3 7" id="KW-1003">Cell membrane</keyword>
<dbReference type="EMBL" id="PGGD01000001">
    <property type="protein sequence ID" value="PJF01398.1"/>
    <property type="molecule type" value="Genomic_DNA"/>
</dbReference>
<evidence type="ECO:0000313" key="10">
    <source>
        <dbReference type="EMBL" id="PJF01398.1"/>
    </source>
</evidence>
<dbReference type="Proteomes" id="UP000219058">
    <property type="component" value="Unassembled WGS sequence"/>
</dbReference>
<evidence type="ECO:0000313" key="12">
    <source>
        <dbReference type="Proteomes" id="UP000228641"/>
    </source>
</evidence>
<keyword evidence="4 7" id="KW-0812">Transmembrane</keyword>
<evidence type="ECO:0000256" key="5">
    <source>
        <dbReference type="ARBA" id="ARBA00022989"/>
    </source>
</evidence>
<keyword evidence="5 7" id="KW-1133">Transmembrane helix</keyword>
<dbReference type="HAMAP" id="MF_00143">
    <property type="entry name" value="UPF0114"/>
    <property type="match status" value="1"/>
</dbReference>
<dbReference type="PANTHER" id="PTHR38596:SF1">
    <property type="entry name" value="UPF0114 PROTEIN YQHA"/>
    <property type="match status" value="1"/>
</dbReference>
<evidence type="ECO:0000256" key="7">
    <source>
        <dbReference type="HAMAP-Rule" id="MF_00143"/>
    </source>
</evidence>
<accession>A0A2A6EG13</accession>
<reference evidence="9 12" key="2">
    <citation type="submission" date="2017-11" db="EMBL/GenBank/DDBJ databases">
        <title>Genome sequencing of Prevotella intermedia KCOM 1779.</title>
        <authorList>
            <person name="Kook J.-K."/>
            <person name="Park S.-N."/>
            <person name="Lim Y.K."/>
        </authorList>
    </citation>
    <scope>NUCLEOTIDE SEQUENCE [LARGE SCALE GENOMIC DNA]</scope>
    <source>
        <strain evidence="9 12">KCOM 1779</strain>
    </source>
</reference>
<evidence type="ECO:0000313" key="9">
    <source>
        <dbReference type="EMBL" id="PJF00485.1"/>
    </source>
</evidence>
<keyword evidence="6 7" id="KW-0472">Membrane</keyword>
<proteinExistence type="inferred from homology"/>
<evidence type="ECO:0000256" key="3">
    <source>
        <dbReference type="ARBA" id="ARBA00022475"/>
    </source>
</evidence>
<dbReference type="AlphaFoldDB" id="A0A2A6EG13"/>
<dbReference type="Proteomes" id="UP000228641">
    <property type="component" value="Unassembled WGS sequence"/>
</dbReference>
<feature type="transmembrane region" description="Helical" evidence="7">
    <location>
        <begin position="21"/>
        <end position="38"/>
    </location>
</feature>
<reference evidence="8 11" key="1">
    <citation type="submission" date="2017-09" db="EMBL/GenBank/DDBJ databases">
        <title>Phase variable restriction modification systems are present in the genome sequences of periodontal pathogens Prevotella intermedia, Tannerella forsythia and Porphyromonas gingivalis.</title>
        <authorList>
            <person name="Haigh R.D."/>
            <person name="Crawford L."/>
            <person name="Ralph J."/>
            <person name="Wanford J."/>
            <person name="Vartoukian S.R."/>
            <person name="Hijazib K."/>
            <person name="Wade W."/>
            <person name="Oggioni M.R."/>
        </authorList>
    </citation>
    <scope>NUCLEOTIDE SEQUENCE [LARGE SCALE GENOMIC DNA]</scope>
    <source>
        <strain evidence="8 11">WW2834</strain>
    </source>
</reference>
<feature type="transmembrane region" description="Helical" evidence="7">
    <location>
        <begin position="142"/>
        <end position="162"/>
    </location>
</feature>
<sequence length="170" mass="19283">MSNKLEKAIEWSIFQSRWLQVPVYLGMCIVMAMYSYVFCKEVVCNLGEIEMFTEESMLMLAIGVVDVSMVLNLIIVCIIGGYWSFVSRLEIVEKDKDNSQFNYLGMINPNTLKHKLMISLISISAVHLLESFVSPNIDAHRIAIQIAIHLVFVVSALAITFMDKIGHSHH</sequence>
<evidence type="ECO:0000256" key="2">
    <source>
        <dbReference type="ARBA" id="ARBA00005774"/>
    </source>
</evidence>
<gene>
    <name evidence="8" type="ORF">CLI71_04930</name>
    <name evidence="9" type="ORF">CUB97_03925</name>
    <name evidence="10" type="ORF">CUB97_09285</name>
</gene>
<comment type="subcellular location">
    <subcellularLocation>
        <location evidence="1 7">Cell membrane</location>
        <topology evidence="1 7">Multi-pass membrane protein</topology>
    </subcellularLocation>
</comment>
<feature type="transmembrane region" description="Helical" evidence="7">
    <location>
        <begin position="58"/>
        <end position="86"/>
    </location>
</feature>